<feature type="transmembrane region" description="Helical" evidence="6">
    <location>
        <begin position="83"/>
        <end position="105"/>
    </location>
</feature>
<evidence type="ECO:0000313" key="9">
    <source>
        <dbReference type="EMBL" id="KAB2333642.1"/>
    </source>
</evidence>
<proteinExistence type="inferred from homology"/>
<sequence length="398" mass="44539">MNKVKSINYSYYLGIFLVTFILFLCVFGPIMAPHSLNVTLETQYQDGKVVAPPLEPFENIDFLLGTDRWGYDLLSMILFGIRYTVFIALAVTVIKMAGGTLIGLYAGTMRKTPSIIIAFEKAWSYIPLFLILYFFLMPISVNSVLGSDTLVVYFIMIASIISIPSVASSVRLKTIEVNKSIYIEAAKTLGAKRNRLIWKHIFPQLKESLLVMFILEVVYVITIMGQLALMNIFVGGTIMRFDPTIYLSVTKELAGLVGQAQGNIYGNVHILYVPLAVLLLTTISFSLLANGLKNKFQSDYQRTPWIKTGHDPRITPTRKRYGSHSWKNVTLNKIVIGILMLLFAAAGAYVYMKQDADPGVEQGKQFNGEAVVERFENEGPSNTVHIGEKNKADDEWVS</sequence>
<evidence type="ECO:0000256" key="6">
    <source>
        <dbReference type="RuleBase" id="RU363032"/>
    </source>
</evidence>
<protein>
    <submittedName>
        <fullName evidence="9">ABC transporter permease</fullName>
    </submittedName>
</protein>
<comment type="caution">
    <text evidence="9">The sequence shown here is derived from an EMBL/GenBank/DDBJ whole genome shotgun (WGS) entry which is preliminary data.</text>
</comment>
<feature type="region of interest" description="Disordered" evidence="7">
    <location>
        <begin position="378"/>
        <end position="398"/>
    </location>
</feature>
<dbReference type="InterPro" id="IPR035906">
    <property type="entry name" value="MetI-like_sf"/>
</dbReference>
<evidence type="ECO:0000256" key="1">
    <source>
        <dbReference type="ARBA" id="ARBA00004141"/>
    </source>
</evidence>
<dbReference type="GO" id="GO:0055085">
    <property type="term" value="P:transmembrane transport"/>
    <property type="evidence" value="ECO:0007669"/>
    <property type="project" value="InterPro"/>
</dbReference>
<dbReference type="GO" id="GO:0005886">
    <property type="term" value="C:plasma membrane"/>
    <property type="evidence" value="ECO:0007669"/>
    <property type="project" value="UniProtKB-SubCell"/>
</dbReference>
<gene>
    <name evidence="9" type="ORF">F7732_06010</name>
</gene>
<dbReference type="CDD" id="cd06261">
    <property type="entry name" value="TM_PBP2"/>
    <property type="match status" value="1"/>
</dbReference>
<dbReference type="PANTHER" id="PTHR43839:SF3">
    <property type="entry name" value="OLIGOPEPTIDE ABC TRANSPORTER, PERMEASE PROTEIN"/>
    <property type="match status" value="1"/>
</dbReference>
<reference evidence="9 10" key="1">
    <citation type="journal article" date="2014" name="Arch. Microbiol.">
        <title>Bacillus mesophilum sp. nov., strain IITR-54T, a novel 4-chlorobiphenyl dechlorinating bacterium.</title>
        <authorList>
            <person name="Manickam N."/>
            <person name="Singh N.K."/>
            <person name="Bajaj A."/>
            <person name="Kumar R.M."/>
            <person name="Kaur G."/>
            <person name="Kaur N."/>
            <person name="Bala M."/>
            <person name="Kumar A."/>
            <person name="Mayilraj S."/>
        </authorList>
    </citation>
    <scope>NUCLEOTIDE SEQUENCE [LARGE SCALE GENOMIC DNA]</scope>
    <source>
        <strain evidence="9 10">IITR-54</strain>
    </source>
</reference>
<feature type="transmembrane region" description="Helical" evidence="6">
    <location>
        <begin position="125"/>
        <end position="145"/>
    </location>
</feature>
<organism evidence="9 10">
    <name type="scientific">Bacillus mesophilum</name>
    <dbReference type="NCBI Taxonomy" id="1071718"/>
    <lineage>
        <taxon>Bacteria</taxon>
        <taxon>Bacillati</taxon>
        <taxon>Bacillota</taxon>
        <taxon>Bacilli</taxon>
        <taxon>Bacillales</taxon>
        <taxon>Bacillaceae</taxon>
        <taxon>Bacillus</taxon>
    </lineage>
</organism>
<name>A0A7V7RMQ2_9BACI</name>
<dbReference type="RefSeq" id="WP_151573029.1">
    <property type="nucleotide sequence ID" value="NZ_WBOT01000002.1"/>
</dbReference>
<feature type="transmembrane region" description="Helical" evidence="6">
    <location>
        <begin position="151"/>
        <end position="170"/>
    </location>
</feature>
<evidence type="ECO:0000256" key="3">
    <source>
        <dbReference type="ARBA" id="ARBA00022692"/>
    </source>
</evidence>
<dbReference type="PROSITE" id="PS50928">
    <property type="entry name" value="ABC_TM1"/>
    <property type="match status" value="1"/>
</dbReference>
<feature type="transmembrane region" description="Helical" evidence="6">
    <location>
        <begin position="12"/>
        <end position="32"/>
    </location>
</feature>
<feature type="transmembrane region" description="Helical" evidence="6">
    <location>
        <begin position="334"/>
        <end position="352"/>
    </location>
</feature>
<evidence type="ECO:0000256" key="7">
    <source>
        <dbReference type="SAM" id="MobiDB-lite"/>
    </source>
</evidence>
<keyword evidence="10" id="KW-1185">Reference proteome</keyword>
<dbReference type="EMBL" id="WBOT01000002">
    <property type="protein sequence ID" value="KAB2333642.1"/>
    <property type="molecule type" value="Genomic_DNA"/>
</dbReference>
<feature type="compositionally biased region" description="Basic and acidic residues" evidence="7">
    <location>
        <begin position="386"/>
        <end position="398"/>
    </location>
</feature>
<dbReference type="Proteomes" id="UP000441354">
    <property type="component" value="Unassembled WGS sequence"/>
</dbReference>
<dbReference type="OrthoDB" id="9814383at2"/>
<dbReference type="Pfam" id="PF00528">
    <property type="entry name" value="BPD_transp_1"/>
    <property type="match status" value="1"/>
</dbReference>
<dbReference type="Gene3D" id="1.10.3720.10">
    <property type="entry name" value="MetI-like"/>
    <property type="match status" value="1"/>
</dbReference>
<evidence type="ECO:0000313" key="10">
    <source>
        <dbReference type="Proteomes" id="UP000441354"/>
    </source>
</evidence>
<dbReference type="AlphaFoldDB" id="A0A7V7RMQ2"/>
<evidence type="ECO:0000256" key="4">
    <source>
        <dbReference type="ARBA" id="ARBA00022989"/>
    </source>
</evidence>
<evidence type="ECO:0000256" key="5">
    <source>
        <dbReference type="ARBA" id="ARBA00023136"/>
    </source>
</evidence>
<comment type="similarity">
    <text evidence="6">Belongs to the binding-protein-dependent transport system permease family.</text>
</comment>
<evidence type="ECO:0000256" key="2">
    <source>
        <dbReference type="ARBA" id="ARBA00022448"/>
    </source>
</evidence>
<feature type="transmembrane region" description="Helical" evidence="6">
    <location>
        <begin position="270"/>
        <end position="292"/>
    </location>
</feature>
<comment type="subcellular location">
    <subcellularLocation>
        <location evidence="6">Cell membrane</location>
        <topology evidence="6">Multi-pass membrane protein</topology>
    </subcellularLocation>
    <subcellularLocation>
        <location evidence="1">Membrane</location>
        <topology evidence="1">Multi-pass membrane protein</topology>
    </subcellularLocation>
</comment>
<keyword evidence="5 6" id="KW-0472">Membrane</keyword>
<keyword evidence="3 6" id="KW-0812">Transmembrane</keyword>
<feature type="transmembrane region" description="Helical" evidence="6">
    <location>
        <begin position="209"/>
        <end position="234"/>
    </location>
</feature>
<accession>A0A7V7RMQ2</accession>
<keyword evidence="4 6" id="KW-1133">Transmembrane helix</keyword>
<dbReference type="PANTHER" id="PTHR43839">
    <property type="entry name" value="OPPC IN A BINDING PROTEIN-DEPENDENT TRANSPORT SYSTEM"/>
    <property type="match status" value="1"/>
</dbReference>
<keyword evidence="2 6" id="KW-0813">Transport</keyword>
<dbReference type="SUPFAM" id="SSF161098">
    <property type="entry name" value="MetI-like"/>
    <property type="match status" value="1"/>
</dbReference>
<dbReference type="InterPro" id="IPR000515">
    <property type="entry name" value="MetI-like"/>
</dbReference>
<evidence type="ECO:0000259" key="8">
    <source>
        <dbReference type="PROSITE" id="PS50928"/>
    </source>
</evidence>
<feature type="domain" description="ABC transmembrane type-1" evidence="8">
    <location>
        <begin position="81"/>
        <end position="289"/>
    </location>
</feature>